<evidence type="ECO:0000313" key="2">
    <source>
        <dbReference type="Proteomes" id="UP000324222"/>
    </source>
</evidence>
<dbReference type="AlphaFoldDB" id="A0A5B7FC49"/>
<protein>
    <submittedName>
        <fullName evidence="1">Uncharacterized protein</fullName>
    </submittedName>
</protein>
<sequence length="140" mass="14500">MSVSSPPLTLMALVDCGNGVLIVSFITTLPCDSSGDAVLLTTIVPPGGGGGCGDGDGGVWVPSCPCPTTSPASCGRVASLRYVSVFTHHGRSAFRMRQPRVLCGPPSTWEASSSVLRLCTTLSRVEEPESPEPRLEPCVP</sequence>
<dbReference type="EMBL" id="VSRR010005532">
    <property type="protein sequence ID" value="MPC42688.1"/>
    <property type="molecule type" value="Genomic_DNA"/>
</dbReference>
<organism evidence="1 2">
    <name type="scientific">Portunus trituberculatus</name>
    <name type="common">Swimming crab</name>
    <name type="synonym">Neptunus trituberculatus</name>
    <dbReference type="NCBI Taxonomy" id="210409"/>
    <lineage>
        <taxon>Eukaryota</taxon>
        <taxon>Metazoa</taxon>
        <taxon>Ecdysozoa</taxon>
        <taxon>Arthropoda</taxon>
        <taxon>Crustacea</taxon>
        <taxon>Multicrustacea</taxon>
        <taxon>Malacostraca</taxon>
        <taxon>Eumalacostraca</taxon>
        <taxon>Eucarida</taxon>
        <taxon>Decapoda</taxon>
        <taxon>Pleocyemata</taxon>
        <taxon>Brachyura</taxon>
        <taxon>Eubrachyura</taxon>
        <taxon>Portunoidea</taxon>
        <taxon>Portunidae</taxon>
        <taxon>Portuninae</taxon>
        <taxon>Portunus</taxon>
    </lineage>
</organism>
<proteinExistence type="predicted"/>
<dbReference type="Proteomes" id="UP000324222">
    <property type="component" value="Unassembled WGS sequence"/>
</dbReference>
<name>A0A5B7FC49_PORTR</name>
<accession>A0A5B7FC49</accession>
<comment type="caution">
    <text evidence="1">The sequence shown here is derived from an EMBL/GenBank/DDBJ whole genome shotgun (WGS) entry which is preliminary data.</text>
</comment>
<evidence type="ECO:0000313" key="1">
    <source>
        <dbReference type="EMBL" id="MPC42688.1"/>
    </source>
</evidence>
<gene>
    <name evidence="1" type="ORF">E2C01_036315</name>
</gene>
<reference evidence="1 2" key="1">
    <citation type="submission" date="2019-05" db="EMBL/GenBank/DDBJ databases">
        <title>Another draft genome of Portunus trituberculatus and its Hox gene families provides insights of decapod evolution.</title>
        <authorList>
            <person name="Jeong J.-H."/>
            <person name="Song I."/>
            <person name="Kim S."/>
            <person name="Choi T."/>
            <person name="Kim D."/>
            <person name="Ryu S."/>
            <person name="Kim W."/>
        </authorList>
    </citation>
    <scope>NUCLEOTIDE SEQUENCE [LARGE SCALE GENOMIC DNA]</scope>
    <source>
        <tissue evidence="1">Muscle</tissue>
    </source>
</reference>
<keyword evidence="2" id="KW-1185">Reference proteome</keyword>